<dbReference type="EMBL" id="JAWDJW010012024">
    <property type="protein sequence ID" value="KAK3044378.1"/>
    <property type="molecule type" value="Genomic_DNA"/>
</dbReference>
<protein>
    <submittedName>
        <fullName evidence="1">Uncharacterized protein</fullName>
    </submittedName>
</protein>
<comment type="caution">
    <text evidence="1">The sequence shown here is derived from an EMBL/GenBank/DDBJ whole genome shotgun (WGS) entry which is preliminary data.</text>
</comment>
<keyword evidence="2" id="KW-1185">Reference proteome</keyword>
<feature type="non-terminal residue" evidence="1">
    <location>
        <position position="1"/>
    </location>
</feature>
<evidence type="ECO:0000313" key="2">
    <source>
        <dbReference type="Proteomes" id="UP001186974"/>
    </source>
</evidence>
<reference evidence="1" key="1">
    <citation type="submission" date="2024-09" db="EMBL/GenBank/DDBJ databases">
        <title>Black Yeasts Isolated from many extreme environments.</title>
        <authorList>
            <person name="Coleine C."/>
            <person name="Stajich J.E."/>
            <person name="Selbmann L."/>
        </authorList>
    </citation>
    <scope>NUCLEOTIDE SEQUENCE</scope>
    <source>
        <strain evidence="1">CCFEE 5737</strain>
    </source>
</reference>
<proteinExistence type="predicted"/>
<sequence length="88" mass="10232">ALNVSEDGGQLKEYKALLKQIITAICDDLVEEYKDELEIAKRREGYYRFVTRKAISREAANYDASTKRTFRLSHMLINEFRTGTIRQA</sequence>
<gene>
    <name evidence="1" type="ORF">LTS18_001437</name>
</gene>
<accession>A0ACC3CTF2</accession>
<evidence type="ECO:0000313" key="1">
    <source>
        <dbReference type="EMBL" id="KAK3044378.1"/>
    </source>
</evidence>
<name>A0ACC3CTF2_9PEZI</name>
<dbReference type="Proteomes" id="UP001186974">
    <property type="component" value="Unassembled WGS sequence"/>
</dbReference>
<organism evidence="1 2">
    <name type="scientific">Coniosporium uncinatum</name>
    <dbReference type="NCBI Taxonomy" id="93489"/>
    <lineage>
        <taxon>Eukaryota</taxon>
        <taxon>Fungi</taxon>
        <taxon>Dikarya</taxon>
        <taxon>Ascomycota</taxon>
        <taxon>Pezizomycotina</taxon>
        <taxon>Dothideomycetes</taxon>
        <taxon>Dothideomycetes incertae sedis</taxon>
        <taxon>Coniosporium</taxon>
    </lineage>
</organism>